<dbReference type="Gene3D" id="1.20.58.2200">
    <property type="match status" value="1"/>
</dbReference>
<name>A0A2U3MYA2_9GAMM</name>
<gene>
    <name evidence="2" type="ORF">KPC_1594</name>
</gene>
<dbReference type="InterPro" id="IPR038440">
    <property type="entry name" value="FimV_C_sf"/>
</dbReference>
<dbReference type="InParanoid" id="A0A2U3MYA2"/>
<dbReference type="AlphaFoldDB" id="A0A2U3MYA2"/>
<sequence>MWYAIPFIVLLVILLVLNKRAKNKTQSHPTATQKLLSKSPKKKPDIKTTHSVRTTQNNQAQIPVDNTLQKPIDEALKARVEYLIHEKQYALAEAMLNKELNLAPNTHELYLYLVDIHLLQHDELALEQLITYIRSLNLVDIYQHAEDKWNEYKTIKLSDTDRQVSVPPEQTPEEITLKTDEPVTNAVPSLESNHEHLIAETLSTSDTLLSDQDFKQDCFSQSETTTPVQEKEALEFVFNPSLPTQDPDTLDLDKTFSAYQSDIVADSDNQSSTSQIQLEEDTFAVAFEPNTSTPTKECVEYPIQPDTSLTVSDIEEKTDIEKIEVSISEQEIHSGDLDHASVSDGVNLDILLQAQAEPVIIKPVFFDPLQKEFPEILDTDEAQLNLDLAEHYIKLGAYQSAQQLLTRQEHIYSEKQREHSQKLLNSIAS</sequence>
<feature type="region of interest" description="Disordered" evidence="1">
    <location>
        <begin position="26"/>
        <end position="56"/>
    </location>
</feature>
<protein>
    <recommendedName>
        <fullName evidence="4">FimV domain-containing protein</fullName>
    </recommendedName>
</protein>
<proteinExistence type="predicted"/>
<keyword evidence="3" id="KW-1185">Reference proteome</keyword>
<dbReference type="Proteomes" id="UP000245974">
    <property type="component" value="Unassembled WGS sequence"/>
</dbReference>
<accession>A0A2U3MYA2</accession>
<dbReference type="OrthoDB" id="6713201at2"/>
<organism evidence="2 3">
    <name type="scientific">Acinetobacter stercoris</name>
    <dbReference type="NCBI Taxonomy" id="2126983"/>
    <lineage>
        <taxon>Bacteria</taxon>
        <taxon>Pseudomonadati</taxon>
        <taxon>Pseudomonadota</taxon>
        <taxon>Gammaproteobacteria</taxon>
        <taxon>Moraxellales</taxon>
        <taxon>Moraxellaceae</taxon>
        <taxon>Acinetobacter</taxon>
    </lineage>
</organism>
<evidence type="ECO:0000313" key="2">
    <source>
        <dbReference type="EMBL" id="SPL70416.1"/>
    </source>
</evidence>
<dbReference type="EMBL" id="OOGT01000058">
    <property type="protein sequence ID" value="SPL70416.1"/>
    <property type="molecule type" value="Genomic_DNA"/>
</dbReference>
<evidence type="ECO:0008006" key="4">
    <source>
        <dbReference type="Google" id="ProtNLM"/>
    </source>
</evidence>
<reference evidence="3" key="1">
    <citation type="submission" date="2018-03" db="EMBL/GenBank/DDBJ databases">
        <authorList>
            <person name="Blom J."/>
        </authorList>
    </citation>
    <scope>NUCLEOTIDE SEQUENCE [LARGE SCALE GENOMIC DNA]</scope>
    <source>
        <strain evidence="3">KPC-SM-21</strain>
    </source>
</reference>
<evidence type="ECO:0000256" key="1">
    <source>
        <dbReference type="SAM" id="MobiDB-lite"/>
    </source>
</evidence>
<evidence type="ECO:0000313" key="3">
    <source>
        <dbReference type="Proteomes" id="UP000245974"/>
    </source>
</evidence>
<dbReference type="RefSeq" id="WP_121973890.1">
    <property type="nucleotide sequence ID" value="NZ_OOGT01000058.1"/>
</dbReference>